<dbReference type="GO" id="GO:0070006">
    <property type="term" value="F:metalloaminopeptidase activity"/>
    <property type="evidence" value="ECO:0007669"/>
    <property type="project" value="TreeGrafter"/>
</dbReference>
<dbReference type="GO" id="GO:0008270">
    <property type="term" value="F:zinc ion binding"/>
    <property type="evidence" value="ECO:0007669"/>
    <property type="project" value="InterPro"/>
</dbReference>
<evidence type="ECO:0000256" key="11">
    <source>
        <dbReference type="ARBA" id="ARBA00023049"/>
    </source>
</evidence>
<comment type="cofactor">
    <cofactor evidence="2">
        <name>Zn(2+)</name>
        <dbReference type="ChEBI" id="CHEBI:29105"/>
    </cofactor>
</comment>
<dbReference type="GO" id="GO:0016020">
    <property type="term" value="C:membrane"/>
    <property type="evidence" value="ECO:0007669"/>
    <property type="project" value="TreeGrafter"/>
</dbReference>
<dbReference type="Pfam" id="PF01433">
    <property type="entry name" value="Peptidase_M1"/>
    <property type="match status" value="1"/>
</dbReference>
<dbReference type="GO" id="GO:0005615">
    <property type="term" value="C:extracellular space"/>
    <property type="evidence" value="ECO:0007669"/>
    <property type="project" value="TreeGrafter"/>
</dbReference>
<sequence>MKLSPIFVFFLFVQMLSAQTQDKVDFVHAKVLIEPTPSENRINGSVTYQFDVIEDVGSVYLDAVDLEFSSVFLDDAKIDFDYNGRKITINKKMEKGDTHTLKLNYVAKPKQTVYFLGWNDAVRNNEQVWTQGQGKYTSRWLPSFDDMTEKVEFDLDIILEQDYTVIANGKLVKKNTLPDAKGYLWQFDMEKPMSSYLVGFAIGDFNKKTVESSSEIPIELYYEPTDFTKVEPTYRYSKHIFDFLEEEIGVAYPWQNYKQVPVQDFLYAGMENTTCTIFSNQYVIDSTAFVDKNYVNVNAHELAHQWFGNLVTETSSEHHWLHEGFATFYAYLAEKDIFGDDHHYWHLLETANALHRFSGDDGGEALRNPNAGSLTFYEKGAWALVMLQDSVGEDSFKEGVRNYLKKHAYKNVTIPDLIVEIEQASNSNLDDFQELWLQNPEFPYEQVVEFLKKKNASIKTYFELKDKVAAQPENTEIILQRAWKRLKSNQLKENLVLDYGDKLSTDFLEAIIKAEDLKVRQAVILSQNQIPAELRRTVEGLLKDKSYTTIEAALYRLWTDFPENRSKYLNETDGITGFPNKNIRLLWLTLALVTPEYNPDSRAIYFDELSGYTGAEHHFETRLIAFQYLKNIGGFTDIVLKNLVEACNHHVWHFKKSARTILSDFLQSEGNTARIKGLYPLLSQEEKQYLEKTLGE</sequence>
<keyword evidence="12" id="KW-0732">Signal</keyword>
<dbReference type="Pfam" id="PF17900">
    <property type="entry name" value="Peptidase_M1_N"/>
    <property type="match status" value="1"/>
</dbReference>
<dbReference type="SUPFAM" id="SSF63737">
    <property type="entry name" value="Leukotriene A4 hydrolase N-terminal domain"/>
    <property type="match status" value="1"/>
</dbReference>
<dbReference type="InterPro" id="IPR050344">
    <property type="entry name" value="Peptidase_M1_aminopeptidases"/>
</dbReference>
<name>A0A6G7J1K2_9FLAO</name>
<comment type="similarity">
    <text evidence="3">Belongs to the peptidase M1 family.</text>
</comment>
<dbReference type="InterPro" id="IPR045357">
    <property type="entry name" value="Aminopeptidase_N-like_N"/>
</dbReference>
<keyword evidence="6" id="KW-0031">Aminopeptidase</keyword>
<evidence type="ECO:0000256" key="5">
    <source>
        <dbReference type="ARBA" id="ARBA00015611"/>
    </source>
</evidence>
<keyword evidence="9" id="KW-0378">Hydrolase</keyword>
<dbReference type="PRINTS" id="PR00756">
    <property type="entry name" value="ALADIPTASE"/>
</dbReference>
<dbReference type="PANTHER" id="PTHR11533">
    <property type="entry name" value="PROTEASE M1 ZINC METALLOPROTEASE"/>
    <property type="match status" value="1"/>
</dbReference>
<evidence type="ECO:0000256" key="3">
    <source>
        <dbReference type="ARBA" id="ARBA00010136"/>
    </source>
</evidence>
<protein>
    <recommendedName>
        <fullName evidence="5">Aminopeptidase N</fullName>
        <ecNumber evidence="4">3.4.11.2</ecNumber>
    </recommendedName>
</protein>
<evidence type="ECO:0000256" key="9">
    <source>
        <dbReference type="ARBA" id="ARBA00022801"/>
    </source>
</evidence>
<evidence type="ECO:0000256" key="12">
    <source>
        <dbReference type="SAM" id="SignalP"/>
    </source>
</evidence>
<dbReference type="PANTHER" id="PTHR11533:SF174">
    <property type="entry name" value="PUROMYCIN-SENSITIVE AMINOPEPTIDASE-RELATED"/>
    <property type="match status" value="1"/>
</dbReference>
<keyword evidence="10" id="KW-0862">Zinc</keyword>
<evidence type="ECO:0000256" key="8">
    <source>
        <dbReference type="ARBA" id="ARBA00022723"/>
    </source>
</evidence>
<comment type="catalytic activity">
    <reaction evidence="1">
        <text>Release of an N-terminal amino acid, Xaa-|-Yaa- from a peptide, amide or arylamide. Xaa is preferably Ala, but may be most amino acids including Pro (slow action). When a terminal hydrophobic residue is followed by a prolyl residue, the two may be released as an intact Xaa-Pro dipeptide.</text>
        <dbReference type="EC" id="3.4.11.2"/>
    </reaction>
</comment>
<feature type="domain" description="Peptidase M1 membrane alanine aminopeptidase" evidence="13">
    <location>
        <begin position="237"/>
        <end position="436"/>
    </location>
</feature>
<evidence type="ECO:0000313" key="15">
    <source>
        <dbReference type="EMBL" id="QII44646.1"/>
    </source>
</evidence>
<feature type="chain" id="PRO_5026206012" description="Aminopeptidase N" evidence="12">
    <location>
        <begin position="21"/>
        <end position="696"/>
    </location>
</feature>
<dbReference type="RefSeq" id="WP_166248179.1">
    <property type="nucleotide sequence ID" value="NZ_CP049616.1"/>
</dbReference>
<dbReference type="AlphaFoldDB" id="A0A6G7J1K2"/>
<dbReference type="Proteomes" id="UP000502928">
    <property type="component" value="Chromosome"/>
</dbReference>
<dbReference type="Gene3D" id="2.60.40.1730">
    <property type="entry name" value="tricorn interacting facor f3 domain"/>
    <property type="match status" value="1"/>
</dbReference>
<evidence type="ECO:0000256" key="6">
    <source>
        <dbReference type="ARBA" id="ARBA00022438"/>
    </source>
</evidence>
<dbReference type="SUPFAM" id="SSF55486">
    <property type="entry name" value="Metalloproteases ('zincins'), catalytic domain"/>
    <property type="match status" value="1"/>
</dbReference>
<evidence type="ECO:0000259" key="14">
    <source>
        <dbReference type="Pfam" id="PF17900"/>
    </source>
</evidence>
<evidence type="ECO:0000256" key="2">
    <source>
        <dbReference type="ARBA" id="ARBA00001947"/>
    </source>
</evidence>
<dbReference type="GO" id="GO:0005737">
    <property type="term" value="C:cytoplasm"/>
    <property type="evidence" value="ECO:0007669"/>
    <property type="project" value="TreeGrafter"/>
</dbReference>
<dbReference type="GO" id="GO:0043171">
    <property type="term" value="P:peptide catabolic process"/>
    <property type="evidence" value="ECO:0007669"/>
    <property type="project" value="TreeGrafter"/>
</dbReference>
<dbReference type="EC" id="3.4.11.2" evidence="4"/>
<feature type="signal peptide" evidence="12">
    <location>
        <begin position="1"/>
        <end position="20"/>
    </location>
</feature>
<evidence type="ECO:0000259" key="13">
    <source>
        <dbReference type="Pfam" id="PF01433"/>
    </source>
</evidence>
<dbReference type="InterPro" id="IPR027268">
    <property type="entry name" value="Peptidase_M4/M1_CTD_sf"/>
</dbReference>
<dbReference type="GO" id="GO:0006508">
    <property type="term" value="P:proteolysis"/>
    <property type="evidence" value="ECO:0007669"/>
    <property type="project" value="UniProtKB-KW"/>
</dbReference>
<dbReference type="CDD" id="cd09603">
    <property type="entry name" value="M1_APN_like"/>
    <property type="match status" value="1"/>
</dbReference>
<dbReference type="InterPro" id="IPR014782">
    <property type="entry name" value="Peptidase_M1_dom"/>
</dbReference>
<keyword evidence="7" id="KW-0645">Protease</keyword>
<dbReference type="GO" id="GO:0016285">
    <property type="term" value="F:alanyl aminopeptidase activity"/>
    <property type="evidence" value="ECO:0007669"/>
    <property type="project" value="UniProtKB-EC"/>
</dbReference>
<proteinExistence type="inferred from homology"/>
<dbReference type="EMBL" id="CP049616">
    <property type="protein sequence ID" value="QII44646.1"/>
    <property type="molecule type" value="Genomic_DNA"/>
</dbReference>
<feature type="domain" description="Aminopeptidase N-like N-terminal" evidence="14">
    <location>
        <begin position="31"/>
        <end position="197"/>
    </location>
</feature>
<reference evidence="15 16" key="1">
    <citation type="submission" date="2020-02" db="EMBL/GenBank/DDBJ databases">
        <title>Complete genome of Muricauda sp. 501str8.</title>
        <authorList>
            <person name="Dong B."/>
            <person name="Zhu S."/>
            <person name="Yang J."/>
            <person name="Chen J."/>
        </authorList>
    </citation>
    <scope>NUCLEOTIDE SEQUENCE [LARGE SCALE GENOMIC DNA]</scope>
    <source>
        <strain evidence="15 16">501str8</strain>
    </source>
</reference>
<keyword evidence="16" id="KW-1185">Reference proteome</keyword>
<evidence type="ECO:0000256" key="7">
    <source>
        <dbReference type="ARBA" id="ARBA00022670"/>
    </source>
</evidence>
<accession>A0A6G7J1K2</accession>
<organism evidence="15 16">
    <name type="scientific">Flagellimonas oceani</name>
    <dbReference type="NCBI Taxonomy" id="2698672"/>
    <lineage>
        <taxon>Bacteria</taxon>
        <taxon>Pseudomonadati</taxon>
        <taxon>Bacteroidota</taxon>
        <taxon>Flavobacteriia</taxon>
        <taxon>Flavobacteriales</taxon>
        <taxon>Flavobacteriaceae</taxon>
        <taxon>Flagellimonas</taxon>
    </lineage>
</organism>
<keyword evidence="8" id="KW-0479">Metal-binding</keyword>
<dbReference type="InterPro" id="IPR042097">
    <property type="entry name" value="Aminopeptidase_N-like_N_sf"/>
</dbReference>
<dbReference type="GO" id="GO:0042277">
    <property type="term" value="F:peptide binding"/>
    <property type="evidence" value="ECO:0007669"/>
    <property type="project" value="TreeGrafter"/>
</dbReference>
<dbReference type="KEGG" id="mut:GVT53_08115"/>
<dbReference type="Gene3D" id="1.10.390.10">
    <property type="entry name" value="Neutral Protease Domain 2"/>
    <property type="match status" value="1"/>
</dbReference>
<evidence type="ECO:0000256" key="4">
    <source>
        <dbReference type="ARBA" id="ARBA00012564"/>
    </source>
</evidence>
<keyword evidence="11" id="KW-0482">Metalloprotease</keyword>
<gene>
    <name evidence="15" type="ORF">GVT53_08115</name>
</gene>
<evidence type="ECO:0000313" key="16">
    <source>
        <dbReference type="Proteomes" id="UP000502928"/>
    </source>
</evidence>
<evidence type="ECO:0000256" key="10">
    <source>
        <dbReference type="ARBA" id="ARBA00022833"/>
    </source>
</evidence>
<evidence type="ECO:0000256" key="1">
    <source>
        <dbReference type="ARBA" id="ARBA00000098"/>
    </source>
</evidence>
<dbReference type="InterPro" id="IPR001930">
    <property type="entry name" value="Peptidase_M1"/>
</dbReference>